<evidence type="ECO:0000256" key="1">
    <source>
        <dbReference type="ARBA" id="ARBA00001971"/>
    </source>
</evidence>
<name>A0A2Z6MFG9_TRISU</name>
<keyword evidence="6 8" id="KW-0408">Iron</keyword>
<dbReference type="CDD" id="cd11064">
    <property type="entry name" value="CYP86A"/>
    <property type="match status" value="1"/>
</dbReference>
<evidence type="ECO:0000256" key="7">
    <source>
        <dbReference type="ARBA" id="ARBA00023033"/>
    </source>
</evidence>
<feature type="domain" description="Reverse transcriptase zinc-binding" evidence="11">
    <location>
        <begin position="510"/>
        <end position="593"/>
    </location>
</feature>
<keyword evidence="10" id="KW-0472">Membrane</keyword>
<protein>
    <recommendedName>
        <fullName evidence="11">Reverse transcriptase zinc-binding domain-containing protein</fullName>
    </recommendedName>
</protein>
<dbReference type="Proteomes" id="UP000242715">
    <property type="component" value="Unassembled WGS sequence"/>
</dbReference>
<evidence type="ECO:0000256" key="6">
    <source>
        <dbReference type="ARBA" id="ARBA00023004"/>
    </source>
</evidence>
<dbReference type="Pfam" id="PF13966">
    <property type="entry name" value="zf-RVT"/>
    <property type="match status" value="1"/>
</dbReference>
<feature type="transmembrane region" description="Helical" evidence="10">
    <location>
        <begin position="295"/>
        <end position="318"/>
    </location>
</feature>
<evidence type="ECO:0000256" key="9">
    <source>
        <dbReference type="RuleBase" id="RU000461"/>
    </source>
</evidence>
<dbReference type="PANTHER" id="PTHR24296">
    <property type="entry name" value="CYTOCHROME P450"/>
    <property type="match status" value="1"/>
</dbReference>
<dbReference type="GO" id="GO:0016705">
    <property type="term" value="F:oxidoreductase activity, acting on paired donors, with incorporation or reduction of molecular oxygen"/>
    <property type="evidence" value="ECO:0007669"/>
    <property type="project" value="InterPro"/>
</dbReference>
<proteinExistence type="inferred from homology"/>
<dbReference type="GO" id="GO:0006629">
    <property type="term" value="P:lipid metabolic process"/>
    <property type="evidence" value="ECO:0007669"/>
    <property type="project" value="UniProtKB-ARBA"/>
</dbReference>
<evidence type="ECO:0000256" key="10">
    <source>
        <dbReference type="SAM" id="Phobius"/>
    </source>
</evidence>
<dbReference type="PRINTS" id="PR00385">
    <property type="entry name" value="P450"/>
</dbReference>
<keyword evidence="5 9" id="KW-0560">Oxidoreductase</keyword>
<dbReference type="InterPro" id="IPR036396">
    <property type="entry name" value="Cyt_P450_sf"/>
</dbReference>
<sequence>MCMIQYIAIFILFFIYIHYWRRNRDEIVPNWPIIGMVPSFVRHVSDFNDFATLVLKRHGGTFRFQGPWFTNTSFIVTADPMNVDHISGKNFGNYGKGSNFQEIFDFFGDGIINSDHDWKEKRTMYHLILKGKSFKKMLHQTIQKKVENCLLPFLKDVCEEGVEVDLQDALNRFTFDTNCNIVFGFDPNTLPNKFSELREIAYQKSLPVIEEVIFYRHFIPTCLWRLQKWIHVGQEKKFKIAQQNLDRFLYESITFSKQEQSKSEKIDECYFDLVETLEKEGYGKGKIGEKFLRDIILNILVAGNGTISSGLSWFFWLVSTHPIVEAKIIQEIKDNCITQNENWSISKVEDLDKLVYLHGAICEALRLYPPIPFEHMCAIKSNILPSGDGVSENTMVMYSLYAMGRMEQIWGEDCMEFKPERWISETGHIIRVPSYEFIAFHTGPRSCLGKDISFFQMKMVAASILWKFHIQVVEGHPITPRLSIVLRMKHGLKPNIADKGIWKHDASGGYSVSSAYQLLTTKEIFDEVATSDLIWHKRVPLKVSVLAWRFVRNRLPTRDNMVRRNIIQHGSHLCVIGCGGSESAHHLFLYCPVLAPFGV</sequence>
<evidence type="ECO:0000313" key="12">
    <source>
        <dbReference type="EMBL" id="GAU24202.1"/>
    </source>
</evidence>
<feature type="transmembrane region" description="Helical" evidence="10">
    <location>
        <begin position="6"/>
        <end position="21"/>
    </location>
</feature>
<evidence type="ECO:0000256" key="3">
    <source>
        <dbReference type="ARBA" id="ARBA00022617"/>
    </source>
</evidence>
<dbReference type="Gene3D" id="1.10.630.10">
    <property type="entry name" value="Cytochrome P450"/>
    <property type="match status" value="1"/>
</dbReference>
<dbReference type="OrthoDB" id="1470350at2759"/>
<evidence type="ECO:0000313" key="13">
    <source>
        <dbReference type="Proteomes" id="UP000242715"/>
    </source>
</evidence>
<dbReference type="EMBL" id="DF973286">
    <property type="protein sequence ID" value="GAU24202.1"/>
    <property type="molecule type" value="Genomic_DNA"/>
</dbReference>
<gene>
    <name evidence="12" type="ORF">TSUD_23390</name>
</gene>
<accession>A0A2Z6MFG9</accession>
<dbReference type="PROSITE" id="PS00086">
    <property type="entry name" value="CYTOCHROME_P450"/>
    <property type="match status" value="1"/>
</dbReference>
<dbReference type="InterPro" id="IPR002401">
    <property type="entry name" value="Cyt_P450_E_grp-I"/>
</dbReference>
<dbReference type="GO" id="GO:0004497">
    <property type="term" value="F:monooxygenase activity"/>
    <property type="evidence" value="ECO:0007669"/>
    <property type="project" value="UniProtKB-KW"/>
</dbReference>
<keyword evidence="7 9" id="KW-0503">Monooxygenase</keyword>
<dbReference type="GO" id="GO:0020037">
    <property type="term" value="F:heme binding"/>
    <property type="evidence" value="ECO:0007669"/>
    <property type="project" value="InterPro"/>
</dbReference>
<keyword evidence="3 8" id="KW-0349">Heme</keyword>
<evidence type="ECO:0000256" key="8">
    <source>
        <dbReference type="PIRSR" id="PIRSR602401-1"/>
    </source>
</evidence>
<keyword evidence="13" id="KW-1185">Reference proteome</keyword>
<comment type="similarity">
    <text evidence="2 9">Belongs to the cytochrome P450 family.</text>
</comment>
<keyword evidence="10" id="KW-1133">Transmembrane helix</keyword>
<evidence type="ECO:0000259" key="11">
    <source>
        <dbReference type="Pfam" id="PF13966"/>
    </source>
</evidence>
<keyword evidence="4 8" id="KW-0479">Metal-binding</keyword>
<dbReference type="InterPro" id="IPR026960">
    <property type="entry name" value="RVT-Znf"/>
</dbReference>
<evidence type="ECO:0000256" key="5">
    <source>
        <dbReference type="ARBA" id="ARBA00023002"/>
    </source>
</evidence>
<dbReference type="SUPFAM" id="SSF48264">
    <property type="entry name" value="Cytochrome P450"/>
    <property type="match status" value="1"/>
</dbReference>
<keyword evidence="10" id="KW-0812">Transmembrane</keyword>
<dbReference type="Pfam" id="PF00067">
    <property type="entry name" value="p450"/>
    <property type="match status" value="1"/>
</dbReference>
<dbReference type="InterPro" id="IPR017972">
    <property type="entry name" value="Cyt_P450_CS"/>
</dbReference>
<evidence type="ECO:0000256" key="2">
    <source>
        <dbReference type="ARBA" id="ARBA00010617"/>
    </source>
</evidence>
<feature type="binding site" description="axial binding residue" evidence="8">
    <location>
        <position position="447"/>
    </location>
    <ligand>
        <name>heme</name>
        <dbReference type="ChEBI" id="CHEBI:30413"/>
    </ligand>
    <ligandPart>
        <name>Fe</name>
        <dbReference type="ChEBI" id="CHEBI:18248"/>
    </ligandPart>
</feature>
<dbReference type="InterPro" id="IPR001128">
    <property type="entry name" value="Cyt_P450"/>
</dbReference>
<evidence type="ECO:0000256" key="4">
    <source>
        <dbReference type="ARBA" id="ARBA00022723"/>
    </source>
</evidence>
<reference evidence="13" key="1">
    <citation type="journal article" date="2017" name="Front. Plant Sci.">
        <title>Climate Clever Clovers: New Paradigm to Reduce the Environmental Footprint of Ruminants by Breeding Low Methanogenic Forages Utilizing Haplotype Variation.</title>
        <authorList>
            <person name="Kaur P."/>
            <person name="Appels R."/>
            <person name="Bayer P.E."/>
            <person name="Keeble-Gagnere G."/>
            <person name="Wang J."/>
            <person name="Hirakawa H."/>
            <person name="Shirasawa K."/>
            <person name="Vercoe P."/>
            <person name="Stefanova K."/>
            <person name="Durmic Z."/>
            <person name="Nichols P."/>
            <person name="Revell C."/>
            <person name="Isobe S.N."/>
            <person name="Edwards D."/>
            <person name="Erskine W."/>
        </authorList>
    </citation>
    <scope>NUCLEOTIDE SEQUENCE [LARGE SCALE GENOMIC DNA]</scope>
    <source>
        <strain evidence="13">cv. Daliak</strain>
    </source>
</reference>
<dbReference type="GO" id="GO:0005506">
    <property type="term" value="F:iron ion binding"/>
    <property type="evidence" value="ECO:0007669"/>
    <property type="project" value="InterPro"/>
</dbReference>
<organism evidence="12 13">
    <name type="scientific">Trifolium subterraneum</name>
    <name type="common">Subterranean clover</name>
    <dbReference type="NCBI Taxonomy" id="3900"/>
    <lineage>
        <taxon>Eukaryota</taxon>
        <taxon>Viridiplantae</taxon>
        <taxon>Streptophyta</taxon>
        <taxon>Embryophyta</taxon>
        <taxon>Tracheophyta</taxon>
        <taxon>Spermatophyta</taxon>
        <taxon>Magnoliopsida</taxon>
        <taxon>eudicotyledons</taxon>
        <taxon>Gunneridae</taxon>
        <taxon>Pentapetalae</taxon>
        <taxon>rosids</taxon>
        <taxon>fabids</taxon>
        <taxon>Fabales</taxon>
        <taxon>Fabaceae</taxon>
        <taxon>Papilionoideae</taxon>
        <taxon>50 kb inversion clade</taxon>
        <taxon>NPAAA clade</taxon>
        <taxon>Hologalegina</taxon>
        <taxon>IRL clade</taxon>
        <taxon>Trifolieae</taxon>
        <taxon>Trifolium</taxon>
    </lineage>
</organism>
<comment type="cofactor">
    <cofactor evidence="1 8">
        <name>heme</name>
        <dbReference type="ChEBI" id="CHEBI:30413"/>
    </cofactor>
</comment>
<dbReference type="AlphaFoldDB" id="A0A2Z6MFG9"/>
<dbReference type="PRINTS" id="PR00463">
    <property type="entry name" value="EP450I"/>
</dbReference>